<protein>
    <submittedName>
        <fullName evidence="1">Laccase-2-like</fullName>
    </submittedName>
</protein>
<accession>A0A5B6WIW6</accession>
<name>A0A5B6WIW6_9ROSI</name>
<reference evidence="2" key="1">
    <citation type="journal article" date="2019" name="Plant Biotechnol. J.">
        <title>Genome sequencing of the Australian wild diploid species Gossypium australe highlights disease resistance and delayed gland morphogenesis.</title>
        <authorList>
            <person name="Cai Y."/>
            <person name="Cai X."/>
            <person name="Wang Q."/>
            <person name="Wang P."/>
            <person name="Zhang Y."/>
            <person name="Cai C."/>
            <person name="Xu Y."/>
            <person name="Wang K."/>
            <person name="Zhou Z."/>
            <person name="Wang C."/>
            <person name="Geng S."/>
            <person name="Li B."/>
            <person name="Dong Q."/>
            <person name="Hou Y."/>
            <person name="Wang H."/>
            <person name="Ai P."/>
            <person name="Liu Z."/>
            <person name="Yi F."/>
            <person name="Sun M."/>
            <person name="An G."/>
            <person name="Cheng J."/>
            <person name="Zhang Y."/>
            <person name="Shi Q."/>
            <person name="Xie Y."/>
            <person name="Shi X."/>
            <person name="Chang Y."/>
            <person name="Huang F."/>
            <person name="Chen Y."/>
            <person name="Hong S."/>
            <person name="Mi L."/>
            <person name="Sun Q."/>
            <person name="Zhang L."/>
            <person name="Zhou B."/>
            <person name="Peng R."/>
            <person name="Zhang X."/>
            <person name="Liu F."/>
        </authorList>
    </citation>
    <scope>NUCLEOTIDE SEQUENCE [LARGE SCALE GENOMIC DNA]</scope>
    <source>
        <strain evidence="2">cv. PA1801</strain>
    </source>
</reference>
<evidence type="ECO:0000313" key="2">
    <source>
        <dbReference type="Proteomes" id="UP000325315"/>
    </source>
</evidence>
<gene>
    <name evidence="1" type="ORF">EPI10_021967</name>
</gene>
<dbReference type="EMBL" id="SMMG02000003">
    <property type="protein sequence ID" value="KAA3481610.1"/>
    <property type="molecule type" value="Genomic_DNA"/>
</dbReference>
<dbReference type="AlphaFoldDB" id="A0A5B6WIW6"/>
<proteinExistence type="predicted"/>
<dbReference type="Proteomes" id="UP000325315">
    <property type="component" value="Unassembled WGS sequence"/>
</dbReference>
<dbReference type="PANTHER" id="PTHR11439">
    <property type="entry name" value="GAG-POL-RELATED RETROTRANSPOSON"/>
    <property type="match status" value="1"/>
</dbReference>
<comment type="caution">
    <text evidence="1">The sequence shown here is derived from an EMBL/GenBank/DDBJ whole genome shotgun (WGS) entry which is preliminary data.</text>
</comment>
<dbReference type="OrthoDB" id="413760at2759"/>
<dbReference type="PANTHER" id="PTHR11439:SF503">
    <property type="entry name" value="CYSTEINE-RICH RLK (RECEPTOR-LIKE PROTEIN KINASE) 8"/>
    <property type="match status" value="1"/>
</dbReference>
<evidence type="ECO:0000313" key="1">
    <source>
        <dbReference type="EMBL" id="KAA3481610.1"/>
    </source>
</evidence>
<keyword evidence="2" id="KW-1185">Reference proteome</keyword>
<sequence length="160" mass="18123">MENVFETDLGEMTYFLGMEAFALKILRNFCTTNNKIVSTPVAQSEKLSNKGNYEKMDEKGYRSLGVCLLYLTTTKPDIIFAISLLSRFMDCCNAAHFKATKRVLRNVKGTLDMRFKCLLLSSQKQQIIAQSTEEAKFIAVAAVINQATWLRKLLCDLNES</sequence>
<organism evidence="1 2">
    <name type="scientific">Gossypium australe</name>
    <dbReference type="NCBI Taxonomy" id="47621"/>
    <lineage>
        <taxon>Eukaryota</taxon>
        <taxon>Viridiplantae</taxon>
        <taxon>Streptophyta</taxon>
        <taxon>Embryophyta</taxon>
        <taxon>Tracheophyta</taxon>
        <taxon>Spermatophyta</taxon>
        <taxon>Magnoliopsida</taxon>
        <taxon>eudicotyledons</taxon>
        <taxon>Gunneridae</taxon>
        <taxon>Pentapetalae</taxon>
        <taxon>rosids</taxon>
        <taxon>malvids</taxon>
        <taxon>Malvales</taxon>
        <taxon>Malvaceae</taxon>
        <taxon>Malvoideae</taxon>
        <taxon>Gossypium</taxon>
    </lineage>
</organism>